<evidence type="ECO:0000256" key="1">
    <source>
        <dbReference type="SAM" id="Coils"/>
    </source>
</evidence>
<proteinExistence type="predicted"/>
<protein>
    <recommendedName>
        <fullName evidence="4">DUF3552 domain-containing protein</fullName>
    </recommendedName>
</protein>
<organism evidence="2 3">
    <name type="scientific">Haloferula chungangensis</name>
    <dbReference type="NCBI Taxonomy" id="1048331"/>
    <lineage>
        <taxon>Bacteria</taxon>
        <taxon>Pseudomonadati</taxon>
        <taxon>Verrucomicrobiota</taxon>
        <taxon>Verrucomicrobiia</taxon>
        <taxon>Verrucomicrobiales</taxon>
        <taxon>Verrucomicrobiaceae</taxon>
        <taxon>Haloferula</taxon>
    </lineage>
</organism>
<name>A0ABW2LA34_9BACT</name>
<accession>A0ABW2LA34</accession>
<evidence type="ECO:0000313" key="3">
    <source>
        <dbReference type="Proteomes" id="UP001596472"/>
    </source>
</evidence>
<feature type="coiled-coil region" evidence="1">
    <location>
        <begin position="31"/>
        <end position="116"/>
    </location>
</feature>
<dbReference type="RefSeq" id="WP_379715832.1">
    <property type="nucleotide sequence ID" value="NZ_JBHTBS010000014.1"/>
</dbReference>
<dbReference type="Proteomes" id="UP001596472">
    <property type="component" value="Unassembled WGS sequence"/>
</dbReference>
<sequence length="220" mass="24708">MDTLKIMLGATIALLLVAVGVSYKGMNQQVRNAPEEEIHDLRRQLLEMEQESERLKLERERRILREAAAEPKPTDAVTREDAAVFAERLEQLERETEEAKEQAARAERETDFLLDKRNENKSRDDRRVRVINEALLIATVREWVEDPQFGGFAVLSVEREDNVQAGTVLAIRRNGGILGKLKVTEVSIDGAVANPVTAFGEVKPQPGDELILDSIVQLAN</sequence>
<evidence type="ECO:0008006" key="4">
    <source>
        <dbReference type="Google" id="ProtNLM"/>
    </source>
</evidence>
<reference evidence="3" key="1">
    <citation type="journal article" date="2019" name="Int. J. Syst. Evol. Microbiol.">
        <title>The Global Catalogue of Microorganisms (GCM) 10K type strain sequencing project: providing services to taxonomists for standard genome sequencing and annotation.</title>
        <authorList>
            <consortium name="The Broad Institute Genomics Platform"/>
            <consortium name="The Broad Institute Genome Sequencing Center for Infectious Disease"/>
            <person name="Wu L."/>
            <person name="Ma J."/>
        </authorList>
    </citation>
    <scope>NUCLEOTIDE SEQUENCE [LARGE SCALE GENOMIC DNA]</scope>
    <source>
        <strain evidence="3">CGMCC 4.1467</strain>
    </source>
</reference>
<gene>
    <name evidence="2" type="ORF">ACFQY0_19015</name>
</gene>
<evidence type="ECO:0000313" key="2">
    <source>
        <dbReference type="EMBL" id="MFC7339292.1"/>
    </source>
</evidence>
<dbReference type="EMBL" id="JBHTBS010000014">
    <property type="protein sequence ID" value="MFC7339292.1"/>
    <property type="molecule type" value="Genomic_DNA"/>
</dbReference>
<keyword evidence="1" id="KW-0175">Coiled coil</keyword>
<keyword evidence="3" id="KW-1185">Reference proteome</keyword>
<comment type="caution">
    <text evidence="2">The sequence shown here is derived from an EMBL/GenBank/DDBJ whole genome shotgun (WGS) entry which is preliminary data.</text>
</comment>